<organism evidence="2 3">
    <name type="scientific">Saccharibacillus brassicae</name>
    <dbReference type="NCBI Taxonomy" id="2583377"/>
    <lineage>
        <taxon>Bacteria</taxon>
        <taxon>Bacillati</taxon>
        <taxon>Bacillota</taxon>
        <taxon>Bacilli</taxon>
        <taxon>Bacillales</taxon>
        <taxon>Paenibacillaceae</taxon>
        <taxon>Saccharibacillus</taxon>
    </lineage>
</organism>
<feature type="transmembrane region" description="Helical" evidence="1">
    <location>
        <begin position="168"/>
        <end position="190"/>
    </location>
</feature>
<gene>
    <name evidence="2" type="ORF">FFV09_13755</name>
</gene>
<reference evidence="2 3" key="1">
    <citation type="submission" date="2019-06" db="EMBL/GenBank/DDBJ databases">
        <title>Saccharibacillus brassicae sp. nov., an endophytic bacterium isolated from Chinese cabbage seeds (Brassica pekinensis).</title>
        <authorList>
            <person name="Jiang L."/>
            <person name="Lee J."/>
            <person name="Kim S.W."/>
        </authorList>
    </citation>
    <scope>NUCLEOTIDE SEQUENCE [LARGE SCALE GENOMIC DNA]</scope>
    <source>
        <strain evidence="3">KCTC 43072 / ATSA2</strain>
    </source>
</reference>
<feature type="transmembrane region" description="Helical" evidence="1">
    <location>
        <begin position="21"/>
        <end position="44"/>
    </location>
</feature>
<dbReference type="AlphaFoldDB" id="A0A4Y6V0L5"/>
<feature type="transmembrane region" description="Helical" evidence="1">
    <location>
        <begin position="135"/>
        <end position="156"/>
    </location>
</feature>
<keyword evidence="1" id="KW-1133">Transmembrane helix</keyword>
<evidence type="ECO:0000256" key="1">
    <source>
        <dbReference type="SAM" id="Phobius"/>
    </source>
</evidence>
<dbReference type="Proteomes" id="UP000316968">
    <property type="component" value="Chromosome"/>
</dbReference>
<dbReference type="OrthoDB" id="2678055at2"/>
<dbReference type="RefSeq" id="WP_141448359.1">
    <property type="nucleotide sequence ID" value="NZ_CP041217.1"/>
</dbReference>
<name>A0A4Y6V0L5_SACBS</name>
<feature type="transmembrane region" description="Helical" evidence="1">
    <location>
        <begin position="100"/>
        <end position="123"/>
    </location>
</feature>
<keyword evidence="1" id="KW-0812">Transmembrane</keyword>
<keyword evidence="3" id="KW-1185">Reference proteome</keyword>
<dbReference type="EMBL" id="CP041217">
    <property type="protein sequence ID" value="QDH21815.1"/>
    <property type="molecule type" value="Genomic_DNA"/>
</dbReference>
<feature type="transmembrane region" description="Helical" evidence="1">
    <location>
        <begin position="210"/>
        <end position="229"/>
    </location>
</feature>
<proteinExistence type="predicted"/>
<evidence type="ECO:0000313" key="3">
    <source>
        <dbReference type="Proteomes" id="UP000316968"/>
    </source>
</evidence>
<feature type="transmembrane region" description="Helical" evidence="1">
    <location>
        <begin position="50"/>
        <end position="69"/>
    </location>
</feature>
<dbReference type="KEGG" id="saca:FFV09_13755"/>
<evidence type="ECO:0000313" key="2">
    <source>
        <dbReference type="EMBL" id="QDH21815.1"/>
    </source>
</evidence>
<sequence>MGGTWRQVWLILGREFKIDRYYLIGSLLFIVYMGFFGGLMIGGLQKQPGLSFLANMMFWIIASMIGYYFSRRIAKYIAEDSYTNTLAYYRSLPIGIEALVWARIAQLLLATLFNGIVLFAIMYLSADGLREQLDLGAYFVFALTWTGFGLLLNSLYIAMEFLLRGRAYFWNSLILMAVIMLTALALHLSGVHVVASSISMSAERGAASPAMWVLLGLGAAGVCAAYGFIKRGVPRRDLA</sequence>
<keyword evidence="1" id="KW-0472">Membrane</keyword>
<protein>
    <submittedName>
        <fullName evidence="2">Uncharacterized protein</fullName>
    </submittedName>
</protein>
<accession>A0A4Y6V0L5</accession>